<reference evidence="2" key="2">
    <citation type="submission" date="2025-09" db="UniProtKB">
        <authorList>
            <consortium name="Ensembl"/>
        </authorList>
    </citation>
    <scope>IDENTIFICATION</scope>
</reference>
<sequence length="555" mass="65236">MQNGNENGEEDEEYQLFLSQHSPALNVFDAGEVFGIMQVEEKEGEENERRVNPGDELTYKVIVTRENGLVFLVDHAWTYRVESTRQQLLEIPGLLIRMASLMGLPFHGEAPDLDVVDLVLDNMWKYNQTYQLSQGSAEEKVPVWYIMDEFGSRVQHSSQPTCCMAPLFHNKSLTQSGPWELQNVMRDFAYGETDSLVRRCHLAIFYITALFQTILQENKEKLPVDIQLCCVPDGKVIVLNLGYHFIMFFATLKFFFLKSTFKKILSPPFRTFNRFTYTSKFHVHYCETKFFFYNVCAKLQKQKHTHQDLTCKCLSQVVSKYLEDPVLSHREEVGMVKLDIHYMVLLWNLWNLCVFMHDVFWLRFANKVFSLDHFDDYQKHYTLMNYASDVQLKPIHYDDFIPMFESQYLQCPWKQVETNIFKAFSELFQAASCRPAPYGVCAYPSSRAISTTDLMLKWNQMTEGECVMQPRKLEVNFNPDGRYHPMFYDHMFLLPPYTLHILFSCSLPYTQETYVHNSRITLLHTLHSPAGLHTYRKHTIIIVDYTHVYIHIDFD</sequence>
<dbReference type="Pfam" id="PF03133">
    <property type="entry name" value="TTL"/>
    <property type="match status" value="1"/>
</dbReference>
<keyword evidence="3" id="KW-1185">Reference proteome</keyword>
<proteinExistence type="predicted"/>
<dbReference type="Ensembl" id="ENSCCRT00010074903.1">
    <property type="protein sequence ID" value="ENSCCRP00010067812.1"/>
    <property type="gene ID" value="ENSCCRG00010029390.1"/>
</dbReference>
<dbReference type="Gene3D" id="3.30.470.20">
    <property type="entry name" value="ATP-grasp fold, B domain"/>
    <property type="match status" value="1"/>
</dbReference>
<dbReference type="PROSITE" id="PS51221">
    <property type="entry name" value="TTL"/>
    <property type="match status" value="1"/>
</dbReference>
<dbReference type="InterPro" id="IPR027749">
    <property type="entry name" value="TTLL12"/>
</dbReference>
<reference evidence="2" key="1">
    <citation type="submission" date="2025-08" db="UniProtKB">
        <authorList>
            <consortium name="Ensembl"/>
        </authorList>
    </citation>
    <scope>IDENTIFICATION</scope>
</reference>
<organism evidence="2 3">
    <name type="scientific">Cyprinus carpio</name>
    <name type="common">Common carp</name>
    <dbReference type="NCBI Taxonomy" id="7962"/>
    <lineage>
        <taxon>Eukaryota</taxon>
        <taxon>Metazoa</taxon>
        <taxon>Chordata</taxon>
        <taxon>Craniata</taxon>
        <taxon>Vertebrata</taxon>
        <taxon>Euteleostomi</taxon>
        <taxon>Actinopterygii</taxon>
        <taxon>Neopterygii</taxon>
        <taxon>Teleostei</taxon>
        <taxon>Ostariophysi</taxon>
        <taxon>Cypriniformes</taxon>
        <taxon>Cyprinidae</taxon>
        <taxon>Cyprininae</taxon>
        <taxon>Cyprinus</taxon>
    </lineage>
</organism>
<name>A0A8C1LWA1_CYPCA</name>
<dbReference type="Proteomes" id="UP000694427">
    <property type="component" value="Unplaced"/>
</dbReference>
<dbReference type="InterPro" id="IPR004344">
    <property type="entry name" value="TTL/TTLL_fam"/>
</dbReference>
<dbReference type="GO" id="GO:0005737">
    <property type="term" value="C:cytoplasm"/>
    <property type="evidence" value="ECO:0007669"/>
    <property type="project" value="TreeGrafter"/>
</dbReference>
<dbReference type="Pfam" id="PF25556">
    <property type="entry name" value="SET_TTL"/>
    <property type="match status" value="1"/>
</dbReference>
<accession>A0A8C1LWA1</accession>
<evidence type="ECO:0000313" key="2">
    <source>
        <dbReference type="Ensembl" id="ENSCCRP00010067812.1"/>
    </source>
</evidence>
<dbReference type="PANTHER" id="PTHR46088:SF1">
    <property type="entry name" value="TUBULIN--TYROSINE LIGASE-LIKE PROTEIN 12"/>
    <property type="match status" value="1"/>
</dbReference>
<feature type="domain" description="Tubulin--tyrosine ligase-like protein 12 SET-like" evidence="1">
    <location>
        <begin position="50"/>
        <end position="203"/>
    </location>
</feature>
<dbReference type="PANTHER" id="PTHR46088">
    <property type="entry name" value="TUBULIN--TYROSINE LIGASE-LIKE PROTEIN 12"/>
    <property type="match status" value="1"/>
</dbReference>
<evidence type="ECO:0000259" key="1">
    <source>
        <dbReference type="Pfam" id="PF25556"/>
    </source>
</evidence>
<dbReference type="AlphaFoldDB" id="A0A8C1LWA1"/>
<protein>
    <submittedName>
        <fullName evidence="2">Tubulin tyrosine ligase-like family, member 12</fullName>
    </submittedName>
</protein>
<evidence type="ECO:0000313" key="3">
    <source>
        <dbReference type="Proteomes" id="UP000694427"/>
    </source>
</evidence>
<dbReference type="InterPro" id="IPR057954">
    <property type="entry name" value="SET_TTL12"/>
</dbReference>